<dbReference type="Proteomes" id="UP000070501">
    <property type="component" value="Unassembled WGS sequence"/>
</dbReference>
<dbReference type="InParanoid" id="A0A136JHP3"/>
<feature type="compositionally biased region" description="Basic and acidic residues" evidence="1">
    <location>
        <begin position="88"/>
        <end position="146"/>
    </location>
</feature>
<name>A0A136JHP3_9PEZI</name>
<evidence type="ECO:0000313" key="3">
    <source>
        <dbReference type="Proteomes" id="UP000070501"/>
    </source>
</evidence>
<protein>
    <submittedName>
        <fullName evidence="2">Uncharacterized protein</fullName>
    </submittedName>
</protein>
<feature type="region of interest" description="Disordered" evidence="1">
    <location>
        <begin position="1"/>
        <end position="39"/>
    </location>
</feature>
<feature type="compositionally biased region" description="Basic and acidic residues" evidence="1">
    <location>
        <begin position="7"/>
        <end position="21"/>
    </location>
</feature>
<feature type="region of interest" description="Disordered" evidence="1">
    <location>
        <begin position="71"/>
        <end position="184"/>
    </location>
</feature>
<feature type="compositionally biased region" description="Basic and acidic residues" evidence="1">
    <location>
        <begin position="172"/>
        <end position="184"/>
    </location>
</feature>
<gene>
    <name evidence="2" type="ORF">Micbo1qcDRAFT_155262</name>
</gene>
<dbReference type="AlphaFoldDB" id="A0A136JHP3"/>
<sequence>MEAVAKTIEETFKPILPREPHTLSPHPTLSYPPTRDPKQLEEQICRPLQYTTFVSDADRGVLLARAYFDIREEEQTSHANNTPVARPLDSKKPKTKLSLKDYKNRKEAPEETTPKPRLPALKEQEEPRRAAETTPKPEMEIKKERGTPSVASSARPNPHRPRSPSPSRPKKRLSEAADLDAKPV</sequence>
<reference evidence="3" key="1">
    <citation type="submission" date="2016-02" db="EMBL/GenBank/DDBJ databases">
        <title>Draft genome sequence of Microdochium bolleyi, a fungal endophyte of beachgrass.</title>
        <authorList>
            <consortium name="DOE Joint Genome Institute"/>
            <person name="David A.S."/>
            <person name="May G."/>
            <person name="Haridas S."/>
            <person name="Lim J."/>
            <person name="Wang M."/>
            <person name="Labutti K."/>
            <person name="Lipzen A."/>
            <person name="Barry K."/>
            <person name="Grigoriev I.V."/>
        </authorList>
    </citation>
    <scope>NUCLEOTIDE SEQUENCE [LARGE SCALE GENOMIC DNA]</scope>
    <source>
        <strain evidence="3">J235TASD1</strain>
    </source>
</reference>
<evidence type="ECO:0000256" key="1">
    <source>
        <dbReference type="SAM" id="MobiDB-lite"/>
    </source>
</evidence>
<dbReference type="EMBL" id="KQ964245">
    <property type="protein sequence ID" value="KXJ96670.1"/>
    <property type="molecule type" value="Genomic_DNA"/>
</dbReference>
<accession>A0A136JHP3</accession>
<dbReference type="STRING" id="196109.A0A136JHP3"/>
<proteinExistence type="predicted"/>
<evidence type="ECO:0000313" key="2">
    <source>
        <dbReference type="EMBL" id="KXJ96670.1"/>
    </source>
</evidence>
<keyword evidence="3" id="KW-1185">Reference proteome</keyword>
<feature type="non-terminal residue" evidence="2">
    <location>
        <position position="184"/>
    </location>
</feature>
<organism evidence="2 3">
    <name type="scientific">Microdochium bolleyi</name>
    <dbReference type="NCBI Taxonomy" id="196109"/>
    <lineage>
        <taxon>Eukaryota</taxon>
        <taxon>Fungi</taxon>
        <taxon>Dikarya</taxon>
        <taxon>Ascomycota</taxon>
        <taxon>Pezizomycotina</taxon>
        <taxon>Sordariomycetes</taxon>
        <taxon>Xylariomycetidae</taxon>
        <taxon>Xylariales</taxon>
        <taxon>Microdochiaceae</taxon>
        <taxon>Microdochium</taxon>
    </lineage>
</organism>
<dbReference type="OrthoDB" id="284473at2759"/>